<feature type="compositionally biased region" description="Polar residues" evidence="1">
    <location>
        <begin position="580"/>
        <end position="604"/>
    </location>
</feature>
<feature type="region of interest" description="Disordered" evidence="1">
    <location>
        <begin position="577"/>
        <end position="616"/>
    </location>
</feature>
<evidence type="ECO:0000256" key="1">
    <source>
        <dbReference type="SAM" id="MobiDB-lite"/>
    </source>
</evidence>
<dbReference type="AlphaFoldDB" id="A0A5J4VQU4"/>
<organism evidence="2 3">
    <name type="scientific">Streblomastix strix</name>
    <dbReference type="NCBI Taxonomy" id="222440"/>
    <lineage>
        <taxon>Eukaryota</taxon>
        <taxon>Metamonada</taxon>
        <taxon>Preaxostyla</taxon>
        <taxon>Oxymonadida</taxon>
        <taxon>Streblomastigidae</taxon>
        <taxon>Streblomastix</taxon>
    </lineage>
</organism>
<sequence length="668" mass="77021">KKNDKILDVIEYVANANDVIQGGLWNNDVDVDDIGNTLLLNHPILKMINVIIERAVKFSLSITFLLSDINECIYFTILYLQLENGDSGEYDDYDDTVLNYVLITFYVTICAVEVIIDNVCPAFEFLKDFTIAKFTTSITRTDTMKDQKIDLARSLRSRASCKPRPKEKDTAPFAPWQLNPPIHKTQNPPKYGHVDVMKTEILAKHGSMDNYSKYLKQKKIPIATSLPPPTLPPIVSYRGTGLGSIALVTPANFPVHPYPGEKEENYERLKIQIEGQLIQSTPLTLEEQLLQLYAIEEERDIREAVKDEACNKAEERIRQRDRQRLRRRYGHWLSDRIELEKEKGKQIVQNQTQNMHLDLQEDEKLALRAFLNVPPPSRSDLKRLDKYDRRAFERERDIEREYRLSDYADGNDREKLFFYNGFFVGKQQAGLGFELEKGVDYEDILADDGLNRQGAWDVINHQDGVQQHKTYSQNDAIDIKGDQKSNENQNAINWKNYQIRNKLREDNQIQNFDNQQIQDQSQNQRIPIPRSSPGSGLNTNQNNQNKDSSFITDVGLITPLTPHQHNEQIQKITPLPIQSAKHSQSSKIQQHTGNTTSLSRSQLETPKFVSSAPSTTTRRWKELDMRSSAVREYQSDREADVLEKANEIIYRAETENWFGFQNDGGEKQ</sequence>
<comment type="caution">
    <text evidence="2">The sequence shown here is derived from an EMBL/GenBank/DDBJ whole genome shotgun (WGS) entry which is preliminary data.</text>
</comment>
<name>A0A5J4VQU4_9EUKA</name>
<accession>A0A5J4VQU4</accession>
<feature type="compositionally biased region" description="Low complexity" evidence="1">
    <location>
        <begin position="515"/>
        <end position="526"/>
    </location>
</feature>
<proteinExistence type="predicted"/>
<evidence type="ECO:0000313" key="3">
    <source>
        <dbReference type="Proteomes" id="UP000324800"/>
    </source>
</evidence>
<feature type="non-terminal residue" evidence="2">
    <location>
        <position position="1"/>
    </location>
</feature>
<dbReference type="Proteomes" id="UP000324800">
    <property type="component" value="Unassembled WGS sequence"/>
</dbReference>
<feature type="region of interest" description="Disordered" evidence="1">
    <location>
        <begin position="515"/>
        <end position="548"/>
    </location>
</feature>
<reference evidence="2 3" key="1">
    <citation type="submission" date="2019-03" db="EMBL/GenBank/DDBJ databases">
        <title>Single cell metagenomics reveals metabolic interactions within the superorganism composed of flagellate Streblomastix strix and complex community of Bacteroidetes bacteria on its surface.</title>
        <authorList>
            <person name="Treitli S.C."/>
            <person name="Kolisko M."/>
            <person name="Husnik F."/>
            <person name="Keeling P."/>
            <person name="Hampl V."/>
        </authorList>
    </citation>
    <scope>NUCLEOTIDE SEQUENCE [LARGE SCALE GENOMIC DNA]</scope>
    <source>
        <strain evidence="2">ST1C</strain>
    </source>
</reference>
<feature type="compositionally biased region" description="Polar residues" evidence="1">
    <location>
        <begin position="532"/>
        <end position="548"/>
    </location>
</feature>
<protein>
    <submittedName>
        <fullName evidence="2">Uncharacterized protein</fullName>
    </submittedName>
</protein>
<gene>
    <name evidence="2" type="ORF">EZS28_019809</name>
</gene>
<dbReference type="EMBL" id="SNRW01005646">
    <property type="protein sequence ID" value="KAA6384663.1"/>
    <property type="molecule type" value="Genomic_DNA"/>
</dbReference>
<evidence type="ECO:0000313" key="2">
    <source>
        <dbReference type="EMBL" id="KAA6384663.1"/>
    </source>
</evidence>